<evidence type="ECO:0000313" key="1">
    <source>
        <dbReference type="EMBL" id="SEP53640.1"/>
    </source>
</evidence>
<proteinExistence type="predicted"/>
<dbReference type="AlphaFoldDB" id="A0A1H8YN80"/>
<name>A0A1H8YN80_9PSEU</name>
<keyword evidence="2" id="KW-1185">Reference proteome</keyword>
<dbReference type="Proteomes" id="UP000198582">
    <property type="component" value="Unassembled WGS sequence"/>
</dbReference>
<dbReference type="RefSeq" id="WP_091628436.1">
    <property type="nucleotide sequence ID" value="NZ_FOEF01000029.1"/>
</dbReference>
<accession>A0A1H8YN80</accession>
<gene>
    <name evidence="1" type="ORF">SAMN04489732_12965</name>
</gene>
<sequence>MSKTVSTVWLEHAALIVRQHILDAGYQVQTCLETTRAMEYVLRAHGLRFEPQPVGAWACCPQWWADMSSGVPQDQCRGFSFGVGDPMPGEEPLPLVAAGRAWDGHLILRSPNADVLIDPSADQLGSPERNMPVMGPFVARPQNPIAWMTGQRAFFPNSTTGVVLAYRATSDQTWRGTPAWTGMPKRLRAVADEALRRTWAIEAPK</sequence>
<reference evidence="1 2" key="1">
    <citation type="submission" date="2016-10" db="EMBL/GenBank/DDBJ databases">
        <authorList>
            <person name="de Groot N.N."/>
        </authorList>
    </citation>
    <scope>NUCLEOTIDE SEQUENCE [LARGE SCALE GENOMIC DNA]</scope>
    <source>
        <strain evidence="1 2">DSM 44993</strain>
    </source>
</reference>
<organism evidence="1 2">
    <name type="scientific">Amycolatopsis saalfeldensis</name>
    <dbReference type="NCBI Taxonomy" id="394193"/>
    <lineage>
        <taxon>Bacteria</taxon>
        <taxon>Bacillati</taxon>
        <taxon>Actinomycetota</taxon>
        <taxon>Actinomycetes</taxon>
        <taxon>Pseudonocardiales</taxon>
        <taxon>Pseudonocardiaceae</taxon>
        <taxon>Amycolatopsis</taxon>
    </lineage>
</organism>
<protein>
    <submittedName>
        <fullName evidence="1">Uncharacterized protein</fullName>
    </submittedName>
</protein>
<dbReference type="EMBL" id="FOEF01000029">
    <property type="protein sequence ID" value="SEP53640.1"/>
    <property type="molecule type" value="Genomic_DNA"/>
</dbReference>
<evidence type="ECO:0000313" key="2">
    <source>
        <dbReference type="Proteomes" id="UP000198582"/>
    </source>
</evidence>